<keyword evidence="9" id="KW-0408">Iron</keyword>
<evidence type="ECO:0000256" key="13">
    <source>
        <dbReference type="SAM" id="Phobius"/>
    </source>
</evidence>
<sequence>MAAHNDGSLPLYTPTEVATHQSKQSLWGFIEGRESVHDVINFHDDSAGGADALQDVVGSDGTEAFEYAGHSADAVQNLEGLTFGVFADSHILDETGFQATHSVGSGSQSKGARLVIGNGIIIIRLAATLGAAVFATGLLFVALSAGDMKTLGKKYGNDEGAQSRRSMDELAWVKVFMLAVAALVLVAVFPYRWIVRLFTRRKDVWEYPAYFPTRNDPGV</sequence>
<dbReference type="PROSITE" id="PS50255">
    <property type="entry name" value="CYTOCHROME_B5_2"/>
    <property type="match status" value="1"/>
</dbReference>
<accession>A0A4P7NV93</accession>
<evidence type="ECO:0000256" key="8">
    <source>
        <dbReference type="ARBA" id="ARBA00022982"/>
    </source>
</evidence>
<feature type="domain" description="Cytochrome b5 heme-binding" evidence="14">
    <location>
        <begin position="9"/>
        <end position="87"/>
    </location>
</feature>
<keyword evidence="8" id="KW-0249">Electron transport</keyword>
<feature type="transmembrane region" description="Helical" evidence="13">
    <location>
        <begin position="121"/>
        <end position="143"/>
    </location>
</feature>
<keyword evidence="2" id="KW-0813">Transport</keyword>
<proteinExistence type="inferred from homology"/>
<evidence type="ECO:0000256" key="12">
    <source>
        <dbReference type="ARBA" id="ARBA00038168"/>
    </source>
</evidence>
<evidence type="ECO:0000256" key="6">
    <source>
        <dbReference type="ARBA" id="ARBA00022824"/>
    </source>
</evidence>
<dbReference type="AlphaFoldDB" id="A0A4P7NV93"/>
<dbReference type="Proteomes" id="UP000294847">
    <property type="component" value="Chromosome 7"/>
</dbReference>
<evidence type="ECO:0000256" key="11">
    <source>
        <dbReference type="ARBA" id="ARBA00037877"/>
    </source>
</evidence>
<keyword evidence="4 13" id="KW-0812">Transmembrane</keyword>
<name>A0A4P7NV93_PYROR</name>
<evidence type="ECO:0000256" key="9">
    <source>
        <dbReference type="ARBA" id="ARBA00023004"/>
    </source>
</evidence>
<keyword evidence="6" id="KW-0256">Endoplasmic reticulum</keyword>
<feature type="transmembrane region" description="Helical" evidence="13">
    <location>
        <begin position="171"/>
        <end position="191"/>
    </location>
</feature>
<reference evidence="15 16" key="1">
    <citation type="journal article" date="2019" name="Mol. Biol. Evol.">
        <title>Blast fungal genomes show frequent chromosomal changes, gene gains and losses, and effector gene turnover.</title>
        <authorList>
            <person name="Gomez Luciano L.B."/>
            <person name="Jason Tsai I."/>
            <person name="Chuma I."/>
            <person name="Tosa Y."/>
            <person name="Chen Y.H."/>
            <person name="Li J.Y."/>
            <person name="Li M.Y."/>
            <person name="Jade Lu M.Y."/>
            <person name="Nakayashiki H."/>
            <person name="Li W.H."/>
        </authorList>
    </citation>
    <scope>NUCLEOTIDE SEQUENCE [LARGE SCALE GENOMIC DNA]</scope>
    <source>
        <strain evidence="15">MZ5-1-6</strain>
    </source>
</reference>
<evidence type="ECO:0000256" key="2">
    <source>
        <dbReference type="ARBA" id="ARBA00022448"/>
    </source>
</evidence>
<evidence type="ECO:0000313" key="15">
    <source>
        <dbReference type="EMBL" id="QBZ66524.1"/>
    </source>
</evidence>
<dbReference type="PANTHER" id="PTHR19359">
    <property type="entry name" value="CYTOCHROME B5"/>
    <property type="match status" value="1"/>
</dbReference>
<dbReference type="InterPro" id="IPR036400">
    <property type="entry name" value="Cyt_B5-like_heme/steroid_sf"/>
</dbReference>
<evidence type="ECO:0000256" key="4">
    <source>
        <dbReference type="ARBA" id="ARBA00022692"/>
    </source>
</evidence>
<evidence type="ECO:0000313" key="16">
    <source>
        <dbReference type="Proteomes" id="UP000294847"/>
    </source>
</evidence>
<dbReference type="PANTHER" id="PTHR19359:SF150">
    <property type="entry name" value="CYTOCHROME B5"/>
    <property type="match status" value="1"/>
</dbReference>
<keyword evidence="5" id="KW-0479">Metal-binding</keyword>
<dbReference type="SMART" id="SM01117">
    <property type="entry name" value="Cyt-b5"/>
    <property type="match status" value="1"/>
</dbReference>
<evidence type="ECO:0000256" key="5">
    <source>
        <dbReference type="ARBA" id="ARBA00022723"/>
    </source>
</evidence>
<evidence type="ECO:0000256" key="3">
    <source>
        <dbReference type="ARBA" id="ARBA00022617"/>
    </source>
</evidence>
<evidence type="ECO:0000256" key="1">
    <source>
        <dbReference type="ARBA" id="ARBA00004131"/>
    </source>
</evidence>
<comment type="similarity">
    <text evidence="12">Belongs to the cytochrome b5 family.</text>
</comment>
<comment type="subcellular location">
    <subcellularLocation>
        <location evidence="1">Endoplasmic reticulum membrane</location>
        <topology evidence="1">Single-pass membrane protein</topology>
        <orientation evidence="1">Cytoplasmic side</orientation>
    </subcellularLocation>
    <subcellularLocation>
        <location evidence="11">Microsome membrane</location>
        <topology evidence="11">Single-pass membrane protein</topology>
        <orientation evidence="11">Cytoplasmic side</orientation>
    </subcellularLocation>
</comment>
<keyword evidence="3" id="KW-0349">Heme</keyword>
<keyword evidence="13" id="KW-1133">Transmembrane helix</keyword>
<evidence type="ECO:0000256" key="7">
    <source>
        <dbReference type="ARBA" id="ARBA00022848"/>
    </source>
</evidence>
<dbReference type="InterPro" id="IPR001199">
    <property type="entry name" value="Cyt_B5-like_heme/steroid-bd"/>
</dbReference>
<evidence type="ECO:0000256" key="10">
    <source>
        <dbReference type="ARBA" id="ARBA00023136"/>
    </source>
</evidence>
<evidence type="ECO:0000259" key="14">
    <source>
        <dbReference type="PROSITE" id="PS50255"/>
    </source>
</evidence>
<dbReference type="GO" id="GO:0046872">
    <property type="term" value="F:metal ion binding"/>
    <property type="evidence" value="ECO:0007669"/>
    <property type="project" value="UniProtKB-KW"/>
</dbReference>
<dbReference type="Gene3D" id="3.10.120.10">
    <property type="entry name" value="Cytochrome b5-like heme/steroid binding domain"/>
    <property type="match status" value="1"/>
</dbReference>
<dbReference type="Pfam" id="PF00173">
    <property type="entry name" value="Cyt-b5"/>
    <property type="match status" value="1"/>
</dbReference>
<keyword evidence="10 13" id="KW-0472">Membrane</keyword>
<dbReference type="SUPFAM" id="SSF55856">
    <property type="entry name" value="Cytochrome b5-like heme/steroid binding domain"/>
    <property type="match status" value="1"/>
</dbReference>
<dbReference type="EMBL" id="CP034210">
    <property type="protein sequence ID" value="QBZ66524.1"/>
    <property type="molecule type" value="Genomic_DNA"/>
</dbReference>
<organism evidence="15 16">
    <name type="scientific">Pyricularia oryzae</name>
    <name type="common">Rice blast fungus</name>
    <name type="synonym">Magnaporthe oryzae</name>
    <dbReference type="NCBI Taxonomy" id="318829"/>
    <lineage>
        <taxon>Eukaryota</taxon>
        <taxon>Fungi</taxon>
        <taxon>Dikarya</taxon>
        <taxon>Ascomycota</taxon>
        <taxon>Pezizomycotina</taxon>
        <taxon>Sordariomycetes</taxon>
        <taxon>Sordariomycetidae</taxon>
        <taxon>Magnaporthales</taxon>
        <taxon>Pyriculariaceae</taxon>
        <taxon>Pyricularia</taxon>
    </lineage>
</organism>
<gene>
    <name evidence="15" type="ORF">PoMZ_13503</name>
</gene>
<dbReference type="GO" id="GO:0020037">
    <property type="term" value="F:heme binding"/>
    <property type="evidence" value="ECO:0007669"/>
    <property type="project" value="TreeGrafter"/>
</dbReference>
<dbReference type="GO" id="GO:0005789">
    <property type="term" value="C:endoplasmic reticulum membrane"/>
    <property type="evidence" value="ECO:0007669"/>
    <property type="project" value="UniProtKB-SubCell"/>
</dbReference>
<protein>
    <recommendedName>
        <fullName evidence="14">Cytochrome b5 heme-binding domain-containing protein</fullName>
    </recommendedName>
</protein>
<dbReference type="InterPro" id="IPR050668">
    <property type="entry name" value="Cytochrome_b5"/>
</dbReference>
<keyword evidence="7" id="KW-0492">Microsome</keyword>